<feature type="compositionally biased region" description="Low complexity" evidence="1">
    <location>
        <begin position="637"/>
        <end position="652"/>
    </location>
</feature>
<evidence type="ECO:0000256" key="1">
    <source>
        <dbReference type="SAM" id="MobiDB-lite"/>
    </source>
</evidence>
<feature type="region of interest" description="Disordered" evidence="1">
    <location>
        <begin position="1"/>
        <end position="81"/>
    </location>
</feature>
<comment type="caution">
    <text evidence="2">The sequence shown here is derived from an EMBL/GenBank/DDBJ whole genome shotgun (WGS) entry which is preliminary data.</text>
</comment>
<keyword evidence="3" id="KW-1185">Reference proteome</keyword>
<feature type="compositionally biased region" description="Polar residues" evidence="1">
    <location>
        <begin position="354"/>
        <end position="372"/>
    </location>
</feature>
<reference evidence="2" key="1">
    <citation type="submission" date="2023-01" db="EMBL/GenBank/DDBJ databases">
        <authorList>
            <person name="Van Ghelder C."/>
            <person name="Rancurel C."/>
        </authorList>
    </citation>
    <scope>NUCLEOTIDE SEQUENCE</scope>
    <source>
        <strain evidence="2">CNCM I-4278</strain>
    </source>
</reference>
<feature type="compositionally biased region" description="Polar residues" evidence="1">
    <location>
        <begin position="423"/>
        <end position="435"/>
    </location>
</feature>
<name>A0A9W4UTD9_9PLEO</name>
<dbReference type="OrthoDB" id="5404004at2759"/>
<feature type="compositionally biased region" description="Polar residues" evidence="1">
    <location>
        <begin position="232"/>
        <end position="245"/>
    </location>
</feature>
<accession>A0A9W4UTD9</accession>
<evidence type="ECO:0000313" key="2">
    <source>
        <dbReference type="EMBL" id="CAI6340631.1"/>
    </source>
</evidence>
<gene>
    <name evidence="2" type="ORF">PDIGIT_LOCUS13815</name>
</gene>
<organism evidence="2 3">
    <name type="scientific">Periconia digitata</name>
    <dbReference type="NCBI Taxonomy" id="1303443"/>
    <lineage>
        <taxon>Eukaryota</taxon>
        <taxon>Fungi</taxon>
        <taxon>Dikarya</taxon>
        <taxon>Ascomycota</taxon>
        <taxon>Pezizomycotina</taxon>
        <taxon>Dothideomycetes</taxon>
        <taxon>Pleosporomycetidae</taxon>
        <taxon>Pleosporales</taxon>
        <taxon>Massarineae</taxon>
        <taxon>Periconiaceae</taxon>
        <taxon>Periconia</taxon>
    </lineage>
</organism>
<evidence type="ECO:0000313" key="3">
    <source>
        <dbReference type="Proteomes" id="UP001152607"/>
    </source>
</evidence>
<feature type="compositionally biased region" description="Basic and acidic residues" evidence="1">
    <location>
        <begin position="17"/>
        <end position="29"/>
    </location>
</feature>
<dbReference type="Proteomes" id="UP001152607">
    <property type="component" value="Unassembled WGS sequence"/>
</dbReference>
<feature type="compositionally biased region" description="Low complexity" evidence="1">
    <location>
        <begin position="267"/>
        <end position="281"/>
    </location>
</feature>
<proteinExistence type="predicted"/>
<feature type="compositionally biased region" description="Polar residues" evidence="1">
    <location>
        <begin position="625"/>
        <end position="636"/>
    </location>
</feature>
<feature type="compositionally biased region" description="Polar residues" evidence="1">
    <location>
        <begin position="387"/>
        <end position="396"/>
    </location>
</feature>
<sequence length="725" mass="77869">MPGLLGRSKSLRLLRKGGHDGPHSRETDRITPQFSRSQVDVRRLKEASFPTSGGTVETPDMMQQRPQTSGGPGDRTAPPFHKKVRPLQPQPDNSFDFAPPLSPAKPNALLYTAEVYESTEGIIGIALGSPTMASHWNVSSPAPDFVTDTRGPVTHISSDHQPTSQPSEAGTAQPQPDTMARPKLSRWKSLFKKTAPPPRLQEKEAFYKLASSMPPARADSPQDEEPPKEEPNVQSPASYSYNPSIRESRKLPKGQPQPVADTRPRALTLTTGPPKPKTSLLRSASNAISPRFPKKSPLPQVTVSNDPSPAPVSGKPAERPVLDVAIPEVRMERYSVMFSSLLQQNQDSDSSSNPTFTLSSPVQKPQESSLLQRRQAEQLKPLDRLSIKSSSQNSGLKPQRRATSPGHHAKSPSASLSLFPSPNTSRAPSPRSLHTSVHRPRPLQRSRTNPASTASPQDLTFPSSQNEETRIGLAITPGTPSQELTPMTSTSVMTTTPSSRNSFESDRGADEEIITVRRPAAKRPITYNPIDDKEPEWDIIVPQQRAAPESQFQSQKISKADALRSHPSVRRPGDASSPSSSTSPSSAPAPAPVREEDPQHHHHPPSSAPLEKSIIATASPITLIRSPSSARTQTITRSASTAKSSSSSSRSAGATVGVARSISVSRARSPMLATPGSAGSKAVSVASPNAIGGVDAARLGDGRALTPTLVELKNRRSQRVMVVDA</sequence>
<feature type="compositionally biased region" description="Low complexity" evidence="1">
    <location>
        <begin position="343"/>
        <end position="353"/>
    </location>
</feature>
<feature type="compositionally biased region" description="Low complexity" evidence="1">
    <location>
        <begin position="411"/>
        <end position="422"/>
    </location>
</feature>
<feature type="region of interest" description="Disordered" evidence="1">
    <location>
        <begin position="211"/>
        <end position="321"/>
    </location>
</feature>
<dbReference type="EMBL" id="CAOQHR010000010">
    <property type="protein sequence ID" value="CAI6340631.1"/>
    <property type="molecule type" value="Genomic_DNA"/>
</dbReference>
<protein>
    <submittedName>
        <fullName evidence="2">Uncharacterized protein</fullName>
    </submittedName>
</protein>
<feature type="region of interest" description="Disordered" evidence="1">
    <location>
        <begin position="143"/>
        <end position="183"/>
    </location>
</feature>
<dbReference type="AlphaFoldDB" id="A0A9W4UTD9"/>
<feature type="region of interest" description="Disordered" evidence="1">
    <location>
        <begin position="343"/>
        <end position="652"/>
    </location>
</feature>
<feature type="compositionally biased region" description="Basic and acidic residues" evidence="1">
    <location>
        <begin position="374"/>
        <end position="386"/>
    </location>
</feature>
<feature type="compositionally biased region" description="Polar residues" evidence="1">
    <location>
        <begin position="155"/>
        <end position="176"/>
    </location>
</feature>
<feature type="compositionally biased region" description="Low complexity" evidence="1">
    <location>
        <begin position="575"/>
        <end position="588"/>
    </location>
</feature>
<feature type="compositionally biased region" description="Polar residues" evidence="1">
    <location>
        <begin position="445"/>
        <end position="466"/>
    </location>
</feature>
<feature type="compositionally biased region" description="Low complexity" evidence="1">
    <location>
        <begin position="485"/>
        <end position="499"/>
    </location>
</feature>